<dbReference type="Pfam" id="PF00096">
    <property type="entry name" value="zf-C2H2"/>
    <property type="match status" value="3"/>
</dbReference>
<dbReference type="PANTHER" id="PTHR46451">
    <property type="entry name" value="RAS-RESPONSIVE ELEMENT-BINDING PROTEIN 1"/>
    <property type="match status" value="1"/>
</dbReference>
<evidence type="ECO:0000259" key="13">
    <source>
        <dbReference type="PROSITE" id="PS50157"/>
    </source>
</evidence>
<evidence type="ECO:0000313" key="15">
    <source>
        <dbReference type="Proteomes" id="UP000728185"/>
    </source>
</evidence>
<feature type="compositionally biased region" description="Polar residues" evidence="12">
    <location>
        <begin position="893"/>
        <end position="903"/>
    </location>
</feature>
<evidence type="ECO:0000256" key="9">
    <source>
        <dbReference type="ARBA" id="ARBA00023163"/>
    </source>
</evidence>
<dbReference type="GO" id="GO:0005634">
    <property type="term" value="C:nucleus"/>
    <property type="evidence" value="ECO:0007669"/>
    <property type="project" value="UniProtKB-SubCell"/>
</dbReference>
<keyword evidence="15" id="KW-1185">Reference proteome</keyword>
<feature type="domain" description="C2H2-type" evidence="13">
    <location>
        <begin position="1038"/>
        <end position="1061"/>
    </location>
</feature>
<feature type="region of interest" description="Disordered" evidence="12">
    <location>
        <begin position="268"/>
        <end position="305"/>
    </location>
</feature>
<evidence type="ECO:0000256" key="1">
    <source>
        <dbReference type="ARBA" id="ARBA00004123"/>
    </source>
</evidence>
<dbReference type="GO" id="GO:0001228">
    <property type="term" value="F:DNA-binding transcription activator activity, RNA polymerase II-specific"/>
    <property type="evidence" value="ECO:0007669"/>
    <property type="project" value="TreeGrafter"/>
</dbReference>
<comment type="caution">
    <text evidence="14">The sequence shown here is derived from an EMBL/GenBank/DDBJ whole genome shotgun (WGS) entry which is preliminary data.</text>
</comment>
<keyword evidence="7" id="KW-0805">Transcription regulation</keyword>
<evidence type="ECO:0000256" key="4">
    <source>
        <dbReference type="ARBA" id="ARBA00022737"/>
    </source>
</evidence>
<accession>A0A8E0VNN4</accession>
<proteinExistence type="inferred from homology"/>
<dbReference type="GO" id="GO:0000978">
    <property type="term" value="F:RNA polymerase II cis-regulatory region sequence-specific DNA binding"/>
    <property type="evidence" value="ECO:0007669"/>
    <property type="project" value="TreeGrafter"/>
</dbReference>
<comment type="subcellular location">
    <subcellularLocation>
        <location evidence="1">Nucleus</location>
    </subcellularLocation>
</comment>
<dbReference type="Proteomes" id="UP000728185">
    <property type="component" value="Unassembled WGS sequence"/>
</dbReference>
<feature type="domain" description="C2H2-type" evidence="13">
    <location>
        <begin position="1355"/>
        <end position="1382"/>
    </location>
</feature>
<protein>
    <submittedName>
        <fullName evidence="14">Ras-responsive element-binding protein 1</fullName>
    </submittedName>
</protein>
<evidence type="ECO:0000256" key="10">
    <source>
        <dbReference type="ARBA" id="ARBA00023242"/>
    </source>
</evidence>
<keyword evidence="9" id="KW-0804">Transcription</keyword>
<name>A0A8E0VNN4_9TREM</name>
<dbReference type="SMART" id="SM00355">
    <property type="entry name" value="ZnF_C2H2"/>
    <property type="match status" value="9"/>
</dbReference>
<feature type="region of interest" description="Disordered" evidence="12">
    <location>
        <begin position="667"/>
        <end position="725"/>
    </location>
</feature>
<dbReference type="PROSITE" id="PS50157">
    <property type="entry name" value="ZINC_FINGER_C2H2_2"/>
    <property type="match status" value="5"/>
</dbReference>
<evidence type="ECO:0000256" key="8">
    <source>
        <dbReference type="ARBA" id="ARBA00023125"/>
    </source>
</evidence>
<feature type="domain" description="C2H2-type" evidence="13">
    <location>
        <begin position="1383"/>
        <end position="1410"/>
    </location>
</feature>
<evidence type="ECO:0000256" key="5">
    <source>
        <dbReference type="ARBA" id="ARBA00022771"/>
    </source>
</evidence>
<dbReference type="PROSITE" id="PS00028">
    <property type="entry name" value="ZINC_FINGER_C2H2_1"/>
    <property type="match status" value="7"/>
</dbReference>
<feature type="region of interest" description="Disordered" evidence="12">
    <location>
        <begin position="1049"/>
        <end position="1104"/>
    </location>
</feature>
<keyword evidence="8" id="KW-0238">DNA-binding</keyword>
<comment type="similarity">
    <text evidence="2">Belongs to the krueppel C2H2-type zinc-finger protein family.</text>
</comment>
<evidence type="ECO:0000256" key="11">
    <source>
        <dbReference type="PROSITE-ProRule" id="PRU00042"/>
    </source>
</evidence>
<feature type="compositionally biased region" description="Polar residues" evidence="12">
    <location>
        <begin position="283"/>
        <end position="298"/>
    </location>
</feature>
<dbReference type="GO" id="GO:0008270">
    <property type="term" value="F:zinc ion binding"/>
    <property type="evidence" value="ECO:0007669"/>
    <property type="project" value="UniProtKB-KW"/>
</dbReference>
<sequence length="1423" mass="156946">MNNKDKTTVPSLSYFPDLESGYVRDSILPERNLGPFVKEARIMDPLVAPALLSPNFYYAYKYFEWRNHLEEHMVSELSFNKQVHAMGSESSNHVTGSQKSILGWDCVDGSSVIPLRRPNSDICKTIKLPENQPSHVQNNALLPFVSALCTTQNILSDAGSFTDDRIRHSMSTSAASTTTLDSRSSCPPNGMTVVSPNIRNEGLDSCHPSGPIPLGFSSPAPERQSPVGPTTECIGRQTIPTIGIPTAAQGPWWSNLDRCEEIQQPADLSVAASTGHPAESEESQLGETQSDSEMNLGSESMKRKQREDIKIQPYALRGTIEVFQCPLCSKSEIFSRGQLTNHLQEHQSSFRREDYKHVCCFCFSELSSNSSLERHLLTHTSKSMLVCYNHRPFNCTFCDKAFTTNGNLSRHIRTSHQVKSDSIINTFDLNAPHQTHWFSSVTSASTADRAPKDSSALALFQLEGSPPLRSPEDIGKSTIEANEIQSLSHHHTKLISPLGKEGQIKAVHTFPPPTVIKETLSRMKLNAGDMGPHSNSELESVHHMVGESWQGRLPMPVKIHPDDVKQLEESDHSLEKNWPQTNLLNMASVRLQNTALFQIKSDRSSFTVEKTTHLRRPAPVSLMPFNTNLLTTLWPRVANSLPLVGDGHSGAVGTSVLLTTSSNISVTSTPIRTDNEGSSKRAPYSDEFRQSSSTSSSTGLWTSTDSDGASSPRLTCEPGGSISDSLMEITSKSDSYEGVRGVKLKNDKSIRMGRVQNRALTKLFPKSTHRRAEKRPKSNASPCGEHESVAPTLPLSSQIGPPEENLGDSEILDLSVPKSNFTRTGENRVRKEDPETMLTDQLSTAMVQPDLPEVCNVSISATNHGYDRICQIQQEEYKTSSIPLQLLNATSSKDTVSATCSSPDRTDDGNTKFSASQPSVLPLPLPPPLLSPVSLPLSLPITPSSCSGPTNMLSYSEASSVVKQLATALKSPHTRSKSSRSLSLPLLPGLQFPYIHKKNSYKDAPKLITCPIAGCSQKFPWNSSLKRHILTHTPHKPFACTRCTKSFSTKSNRERHMERVHQVSLKRQRQRVQSASGPEGQRLDASGDTRSTNGTYAPDTGSNLAEATEELREDEIISMSSNEKQAEDISNSLLTRAGDPVVEPNPERLYTAALLAATAAAAAAAANQGSTASPSSNPYLSVTQDYLLRPTQWTRVMRKGRRHSRTQATNVNWVQECAKPEMNYSNDIPDAAIDLSIQSASTKLPTFRCSVCETSVHARSVRRHLNQHQTEYTTFRCHLCSVSFTERLIALKHWSIKHPDEWKKFYGKLNVATGDAINALVSAVENLPYSIDDGEVEAGTGEDSMKNGTADVRHVNCCICLHRFGSQQDLQRHMRSHTGERPFVCPDCGKEFSLKHSMHRHYRVHMKQTIKGTTVSSDYVHKM</sequence>
<keyword evidence="4" id="KW-0677">Repeat</keyword>
<dbReference type="SUPFAM" id="SSF57667">
    <property type="entry name" value="beta-beta-alpha zinc fingers"/>
    <property type="match status" value="3"/>
</dbReference>
<dbReference type="EMBL" id="LUCM01001935">
    <property type="protein sequence ID" value="KAA0198103.1"/>
    <property type="molecule type" value="Genomic_DNA"/>
</dbReference>
<reference evidence="14" key="1">
    <citation type="submission" date="2019-05" db="EMBL/GenBank/DDBJ databases">
        <title>Annotation for the trematode Fasciolopsis buski.</title>
        <authorList>
            <person name="Choi Y.-J."/>
        </authorList>
    </citation>
    <scope>NUCLEOTIDE SEQUENCE</scope>
    <source>
        <strain evidence="14">HT</strain>
        <tissue evidence="14">Whole worm</tissue>
    </source>
</reference>
<feature type="compositionally biased region" description="Low complexity" evidence="12">
    <location>
        <begin position="691"/>
        <end position="706"/>
    </location>
</feature>
<feature type="compositionally biased region" description="Basic and acidic residues" evidence="12">
    <location>
        <begin position="1051"/>
        <end position="1061"/>
    </location>
</feature>
<feature type="region of interest" description="Disordered" evidence="12">
    <location>
        <begin position="203"/>
        <end position="246"/>
    </location>
</feature>
<dbReference type="FunFam" id="3.30.160.60:FF:000100">
    <property type="entry name" value="Zinc finger 45-like"/>
    <property type="match status" value="1"/>
</dbReference>
<keyword evidence="5 11" id="KW-0863">Zinc-finger</keyword>
<feature type="compositionally biased region" description="Polar residues" evidence="12">
    <location>
        <begin position="1088"/>
        <end position="1104"/>
    </location>
</feature>
<feature type="compositionally biased region" description="Basic and acidic residues" evidence="12">
    <location>
        <begin position="673"/>
        <end position="689"/>
    </location>
</feature>
<dbReference type="PANTHER" id="PTHR46451:SF1">
    <property type="entry name" value="RAS-RESPONSIVE ELEMENT-BINDING PROTEIN 1"/>
    <property type="match status" value="1"/>
</dbReference>
<keyword evidence="6" id="KW-0862">Zinc</keyword>
<organism evidence="14 15">
    <name type="scientific">Fasciolopsis buskii</name>
    <dbReference type="NCBI Taxonomy" id="27845"/>
    <lineage>
        <taxon>Eukaryota</taxon>
        <taxon>Metazoa</taxon>
        <taxon>Spiralia</taxon>
        <taxon>Lophotrochozoa</taxon>
        <taxon>Platyhelminthes</taxon>
        <taxon>Trematoda</taxon>
        <taxon>Digenea</taxon>
        <taxon>Plagiorchiida</taxon>
        <taxon>Echinostomata</taxon>
        <taxon>Echinostomatoidea</taxon>
        <taxon>Fasciolidae</taxon>
        <taxon>Fasciolopsis</taxon>
    </lineage>
</organism>
<dbReference type="FunFam" id="3.30.160.60:FF:000075">
    <property type="entry name" value="Putative zinc finger protein 536"/>
    <property type="match status" value="1"/>
</dbReference>
<evidence type="ECO:0000256" key="2">
    <source>
        <dbReference type="ARBA" id="ARBA00006991"/>
    </source>
</evidence>
<feature type="region of interest" description="Disordered" evidence="12">
    <location>
        <begin position="893"/>
        <end position="918"/>
    </location>
</feature>
<evidence type="ECO:0000256" key="12">
    <source>
        <dbReference type="SAM" id="MobiDB-lite"/>
    </source>
</evidence>
<keyword evidence="3" id="KW-0479">Metal-binding</keyword>
<feature type="region of interest" description="Disordered" evidence="12">
    <location>
        <begin position="765"/>
        <end position="834"/>
    </location>
</feature>
<gene>
    <name evidence="14" type="ORF">FBUS_00772</name>
</gene>
<evidence type="ECO:0000256" key="7">
    <source>
        <dbReference type="ARBA" id="ARBA00023015"/>
    </source>
</evidence>
<dbReference type="FunFam" id="3.30.160.60:FF:002343">
    <property type="entry name" value="Zinc finger protein 33A"/>
    <property type="match status" value="1"/>
</dbReference>
<evidence type="ECO:0000313" key="14">
    <source>
        <dbReference type="EMBL" id="KAA0198103.1"/>
    </source>
</evidence>
<evidence type="ECO:0000256" key="3">
    <source>
        <dbReference type="ARBA" id="ARBA00022723"/>
    </source>
</evidence>
<keyword evidence="10" id="KW-0539">Nucleus</keyword>
<dbReference type="InterPro" id="IPR036236">
    <property type="entry name" value="Znf_C2H2_sf"/>
</dbReference>
<feature type="compositionally biased region" description="Basic and acidic residues" evidence="12">
    <location>
        <begin position="825"/>
        <end position="834"/>
    </location>
</feature>
<dbReference type="InterPro" id="IPR052795">
    <property type="entry name" value="RREB1"/>
</dbReference>
<dbReference type="OrthoDB" id="3069995at2759"/>
<feature type="domain" description="C2H2-type" evidence="13">
    <location>
        <begin position="393"/>
        <end position="421"/>
    </location>
</feature>
<evidence type="ECO:0000256" key="6">
    <source>
        <dbReference type="ARBA" id="ARBA00022833"/>
    </source>
</evidence>
<dbReference type="InterPro" id="IPR013087">
    <property type="entry name" value="Znf_C2H2_type"/>
</dbReference>
<feature type="domain" description="C2H2-type" evidence="13">
    <location>
        <begin position="1008"/>
        <end position="1037"/>
    </location>
</feature>
<dbReference type="Gene3D" id="3.30.160.60">
    <property type="entry name" value="Classic Zinc Finger"/>
    <property type="match status" value="7"/>
</dbReference>